<accession>A0AA86QEM8</accession>
<evidence type="ECO:0000313" key="3">
    <source>
        <dbReference type="Proteomes" id="UP001642409"/>
    </source>
</evidence>
<dbReference type="Proteomes" id="UP001642409">
    <property type="component" value="Unassembled WGS sequence"/>
</dbReference>
<keyword evidence="3" id="KW-1185">Reference proteome</keyword>
<comment type="caution">
    <text evidence="1">The sequence shown here is derived from an EMBL/GenBank/DDBJ whole genome shotgun (WGS) entry which is preliminary data.</text>
</comment>
<organism evidence="1">
    <name type="scientific">Hexamita inflata</name>
    <dbReference type="NCBI Taxonomy" id="28002"/>
    <lineage>
        <taxon>Eukaryota</taxon>
        <taxon>Metamonada</taxon>
        <taxon>Diplomonadida</taxon>
        <taxon>Hexamitidae</taxon>
        <taxon>Hexamitinae</taxon>
        <taxon>Hexamita</taxon>
    </lineage>
</organism>
<dbReference type="EMBL" id="CATOUU010000825">
    <property type="protein sequence ID" value="CAI9951619.1"/>
    <property type="molecule type" value="Genomic_DNA"/>
</dbReference>
<dbReference type="AlphaFoldDB" id="A0AA86QEM8"/>
<dbReference type="EMBL" id="CAXDID020000055">
    <property type="protein sequence ID" value="CAL6007046.1"/>
    <property type="molecule type" value="Genomic_DNA"/>
</dbReference>
<reference evidence="1" key="1">
    <citation type="submission" date="2023-06" db="EMBL/GenBank/DDBJ databases">
        <authorList>
            <person name="Kurt Z."/>
        </authorList>
    </citation>
    <scope>NUCLEOTIDE SEQUENCE</scope>
</reference>
<protein>
    <submittedName>
        <fullName evidence="2">Hypothetical_protein</fullName>
    </submittedName>
</protein>
<gene>
    <name evidence="2" type="ORF">HINF_LOCUS20446</name>
    <name evidence="1" type="ORF">HINF_LOCUS39264</name>
</gene>
<proteinExistence type="predicted"/>
<sequence>MQDNNIYYIPYHQLSHSFTNWCFVSSSAVARLSWSFTKHFLMKSLATSGIPSGYENFTAAMFAFVVSRVSWQKGGCPAISSQHITPRLQMSQPEWYGCPRTSCGGKQSSVPHCVLRLDWLNTDF</sequence>
<evidence type="ECO:0000313" key="2">
    <source>
        <dbReference type="EMBL" id="CAL6007046.1"/>
    </source>
</evidence>
<name>A0AA86QEM8_9EUKA</name>
<reference evidence="2 3" key="2">
    <citation type="submission" date="2024-07" db="EMBL/GenBank/DDBJ databases">
        <authorList>
            <person name="Akdeniz Z."/>
        </authorList>
    </citation>
    <scope>NUCLEOTIDE SEQUENCE [LARGE SCALE GENOMIC DNA]</scope>
</reference>
<evidence type="ECO:0000313" key="1">
    <source>
        <dbReference type="EMBL" id="CAI9951619.1"/>
    </source>
</evidence>